<accession>A0A9P0GRU8</accession>
<name>A0A9P0GRU8_PHYSR</name>
<evidence type="ECO:0000313" key="2">
    <source>
        <dbReference type="EMBL" id="CAH1186607.1"/>
    </source>
</evidence>
<dbReference type="OrthoDB" id="6780415at2759"/>
<sequence length="148" mass="16882">MDEMRTTLIVLLAVVCSVTSILHEPLTNYHQETIYPSTKTYLTSAGFKTSYTLAGPEILHSSLYDVPRVVRGPPQYPLFTPNSFDQRPETVGQIEEYRKALAEEAEERNKENEISTNFGKFGILPIHNEATRSYVDFEGDAVKYKYRV</sequence>
<feature type="signal peptide" evidence="1">
    <location>
        <begin position="1"/>
        <end position="23"/>
    </location>
</feature>
<reference evidence="2" key="1">
    <citation type="submission" date="2022-01" db="EMBL/GenBank/DDBJ databases">
        <authorList>
            <person name="King R."/>
        </authorList>
    </citation>
    <scope>NUCLEOTIDE SEQUENCE</scope>
</reference>
<evidence type="ECO:0000256" key="1">
    <source>
        <dbReference type="SAM" id="SignalP"/>
    </source>
</evidence>
<gene>
    <name evidence="2" type="ORF">PHYEVI_LOCUS9738</name>
</gene>
<feature type="chain" id="PRO_5040234152" evidence="1">
    <location>
        <begin position="24"/>
        <end position="148"/>
    </location>
</feature>
<organism evidence="2 3">
    <name type="scientific">Phyllotreta striolata</name>
    <name type="common">Striped flea beetle</name>
    <name type="synonym">Crioceris striolata</name>
    <dbReference type="NCBI Taxonomy" id="444603"/>
    <lineage>
        <taxon>Eukaryota</taxon>
        <taxon>Metazoa</taxon>
        <taxon>Ecdysozoa</taxon>
        <taxon>Arthropoda</taxon>
        <taxon>Hexapoda</taxon>
        <taxon>Insecta</taxon>
        <taxon>Pterygota</taxon>
        <taxon>Neoptera</taxon>
        <taxon>Endopterygota</taxon>
        <taxon>Coleoptera</taxon>
        <taxon>Polyphaga</taxon>
        <taxon>Cucujiformia</taxon>
        <taxon>Chrysomeloidea</taxon>
        <taxon>Chrysomelidae</taxon>
        <taxon>Galerucinae</taxon>
        <taxon>Alticini</taxon>
        <taxon>Phyllotreta</taxon>
    </lineage>
</organism>
<keyword evidence="3" id="KW-1185">Reference proteome</keyword>
<evidence type="ECO:0000313" key="3">
    <source>
        <dbReference type="Proteomes" id="UP001153712"/>
    </source>
</evidence>
<protein>
    <submittedName>
        <fullName evidence="2">Uncharacterized protein</fullName>
    </submittedName>
</protein>
<dbReference type="AlphaFoldDB" id="A0A9P0GRU8"/>
<dbReference type="Proteomes" id="UP001153712">
    <property type="component" value="Chromosome 6"/>
</dbReference>
<dbReference type="EMBL" id="OU900099">
    <property type="protein sequence ID" value="CAH1186607.1"/>
    <property type="molecule type" value="Genomic_DNA"/>
</dbReference>
<proteinExistence type="predicted"/>
<keyword evidence="1" id="KW-0732">Signal</keyword>